<dbReference type="PANTHER" id="PTHR35604:SF2">
    <property type="entry name" value="TRANSPOSASE INSH FOR INSERTION SEQUENCE ELEMENT IS5A-RELATED"/>
    <property type="match status" value="1"/>
</dbReference>
<dbReference type="NCBIfam" id="NF033581">
    <property type="entry name" value="transpos_IS5_4"/>
    <property type="match status" value="1"/>
</dbReference>
<dbReference type="InterPro" id="IPR008490">
    <property type="entry name" value="Transposase_InsH_N"/>
</dbReference>
<keyword evidence="5" id="KW-0233">DNA recombination</keyword>
<evidence type="ECO:0000259" key="7">
    <source>
        <dbReference type="Pfam" id="PF05598"/>
    </source>
</evidence>
<dbReference type="RefSeq" id="WP_173196828.1">
    <property type="nucleotide sequence ID" value="NZ_JABFCX010000002.1"/>
</dbReference>
<dbReference type="Proteomes" id="UP000536835">
    <property type="component" value="Unassembled WGS sequence"/>
</dbReference>
<dbReference type="InterPro" id="IPR002559">
    <property type="entry name" value="Transposase_11"/>
</dbReference>
<evidence type="ECO:0000313" key="9">
    <source>
        <dbReference type="Proteomes" id="UP000536835"/>
    </source>
</evidence>
<evidence type="ECO:0000259" key="6">
    <source>
        <dbReference type="Pfam" id="PF01609"/>
    </source>
</evidence>
<evidence type="ECO:0000256" key="5">
    <source>
        <dbReference type="ARBA" id="ARBA00023172"/>
    </source>
</evidence>
<name>A0A7Y3RJS8_9PROT</name>
<dbReference type="GO" id="GO:0006313">
    <property type="term" value="P:DNA transposition"/>
    <property type="evidence" value="ECO:0007669"/>
    <property type="project" value="InterPro"/>
</dbReference>
<dbReference type="Pfam" id="PF05598">
    <property type="entry name" value="DUF772"/>
    <property type="match status" value="1"/>
</dbReference>
<gene>
    <name evidence="8" type="ORF">HK107_03485</name>
</gene>
<sequence>MKQVGFFDVDERLRRVSDLGDPLEVMAEIIDFEGFRPVLDKALARSDRSKGGRPPFDPVLMFKILILQALNDLSDERAEFLITDRLSYMRFLGLGLGDKAPDRNTIWTFREKLKEAGVIDDLFASFDKQITSSGYHATHGQLVDASLVNAPKQRLTDAEKAAIKEGKTARDIWENPKRAAQKDTEARWTIKYSKKKAGAPKGQVDIAIPAFGYKSHIMTDRAHGFIRSFTVTDASRHDGAQLSDLLRRDIMATGVWADSAYRSKKNEAWLARHGLISHIHRKKPPGKLMPDHIRRGNATRSKVRAFVEHVFADQKHRMGMKIRTIGIDRAKIKIGLCNIAYNMRRLVCHERRARA</sequence>
<evidence type="ECO:0000256" key="2">
    <source>
        <dbReference type="ARBA" id="ARBA00010075"/>
    </source>
</evidence>
<dbReference type="PANTHER" id="PTHR35604">
    <property type="entry name" value="TRANSPOSASE INSH FOR INSERTION SEQUENCE ELEMENT IS5A-RELATED"/>
    <property type="match status" value="1"/>
</dbReference>
<comment type="function">
    <text evidence="1">Involved in the transposition of the insertion sequence IS5.</text>
</comment>
<evidence type="ECO:0000313" key="8">
    <source>
        <dbReference type="EMBL" id="NNU15389.1"/>
    </source>
</evidence>
<dbReference type="Pfam" id="PF01609">
    <property type="entry name" value="DDE_Tnp_1"/>
    <property type="match status" value="1"/>
</dbReference>
<feature type="domain" description="Transposase IS4-like" evidence="6">
    <location>
        <begin position="142"/>
        <end position="343"/>
    </location>
</feature>
<evidence type="ECO:0000256" key="3">
    <source>
        <dbReference type="ARBA" id="ARBA00022578"/>
    </source>
</evidence>
<evidence type="ECO:0000256" key="4">
    <source>
        <dbReference type="ARBA" id="ARBA00023125"/>
    </source>
</evidence>
<keyword evidence="3" id="KW-0815">Transposition</keyword>
<evidence type="ECO:0000256" key="1">
    <source>
        <dbReference type="ARBA" id="ARBA00003544"/>
    </source>
</evidence>
<proteinExistence type="inferred from homology"/>
<reference evidence="8 9" key="1">
    <citation type="submission" date="2020-05" db="EMBL/GenBank/DDBJ databases">
        <title>Parvularcula mediterraneae sp. nov., isolated from polypropylene straw from shallow seawater of the seashore of Laganas in Zakynthos island, Greece.</title>
        <authorList>
            <person name="Szabo I."/>
            <person name="Al-Omari J."/>
            <person name="Rado J."/>
            <person name="Szerdahelyi G.S."/>
        </authorList>
    </citation>
    <scope>NUCLEOTIDE SEQUENCE [LARGE SCALE GENOMIC DNA]</scope>
    <source>
        <strain evidence="8 9">ZS-1/3</strain>
    </source>
</reference>
<dbReference type="InterPro" id="IPR047959">
    <property type="entry name" value="Transpos_IS5"/>
</dbReference>
<dbReference type="GO" id="GO:0003677">
    <property type="term" value="F:DNA binding"/>
    <property type="evidence" value="ECO:0007669"/>
    <property type="project" value="UniProtKB-KW"/>
</dbReference>
<organism evidence="8 9">
    <name type="scientific">Parvularcula mediterranea</name>
    <dbReference type="NCBI Taxonomy" id="2732508"/>
    <lineage>
        <taxon>Bacteria</taxon>
        <taxon>Pseudomonadati</taxon>
        <taxon>Pseudomonadota</taxon>
        <taxon>Alphaproteobacteria</taxon>
        <taxon>Parvularculales</taxon>
        <taxon>Parvularculaceae</taxon>
        <taxon>Parvularcula</taxon>
    </lineage>
</organism>
<protein>
    <submittedName>
        <fullName evidence="8">IS5 family transposase</fullName>
    </submittedName>
</protein>
<dbReference type="AlphaFoldDB" id="A0A7Y3RJS8"/>
<accession>A0A7Y3RJS8</accession>
<keyword evidence="9" id="KW-1185">Reference proteome</keyword>
<comment type="caution">
    <text evidence="8">The sequence shown here is derived from an EMBL/GenBank/DDBJ whole genome shotgun (WGS) entry which is preliminary data.</text>
</comment>
<feature type="domain" description="Transposase InsH N-terminal" evidence="7">
    <location>
        <begin position="15"/>
        <end position="112"/>
    </location>
</feature>
<dbReference type="GO" id="GO:0004803">
    <property type="term" value="F:transposase activity"/>
    <property type="evidence" value="ECO:0007669"/>
    <property type="project" value="InterPro"/>
</dbReference>
<dbReference type="EMBL" id="JABFCX010000002">
    <property type="protein sequence ID" value="NNU15389.1"/>
    <property type="molecule type" value="Genomic_DNA"/>
</dbReference>
<comment type="similarity">
    <text evidence="2">Belongs to the transposase 11 family.</text>
</comment>
<keyword evidence="4" id="KW-0238">DNA-binding</keyword>